<organism evidence="2 4">
    <name type="scientific">Mikania micrantha</name>
    <name type="common">bitter vine</name>
    <dbReference type="NCBI Taxonomy" id="192012"/>
    <lineage>
        <taxon>Eukaryota</taxon>
        <taxon>Viridiplantae</taxon>
        <taxon>Streptophyta</taxon>
        <taxon>Embryophyta</taxon>
        <taxon>Tracheophyta</taxon>
        <taxon>Spermatophyta</taxon>
        <taxon>Magnoliopsida</taxon>
        <taxon>eudicotyledons</taxon>
        <taxon>Gunneridae</taxon>
        <taxon>Pentapetalae</taxon>
        <taxon>asterids</taxon>
        <taxon>campanulids</taxon>
        <taxon>Asterales</taxon>
        <taxon>Asteraceae</taxon>
        <taxon>Asteroideae</taxon>
        <taxon>Heliantheae alliance</taxon>
        <taxon>Eupatorieae</taxon>
        <taxon>Mikania</taxon>
    </lineage>
</organism>
<sequence>MPFGKKSLTAIFYEIKSLSCQLIALLTLLVVDVLKAKEAANGNSRKEEEEGWELRAAPLGPDPLHHHGAGPIKPRSP</sequence>
<evidence type="ECO:0000313" key="4">
    <source>
        <dbReference type="Proteomes" id="UP000326396"/>
    </source>
</evidence>
<feature type="region of interest" description="Disordered" evidence="1">
    <location>
        <begin position="40"/>
        <end position="77"/>
    </location>
</feature>
<dbReference type="Proteomes" id="UP000326396">
    <property type="component" value="Unassembled WGS sequence"/>
</dbReference>
<dbReference type="AlphaFoldDB" id="A0A5N6LKN5"/>
<dbReference type="EMBL" id="SZYD01000130">
    <property type="protein sequence ID" value="KAD2158595.1"/>
    <property type="molecule type" value="Genomic_DNA"/>
</dbReference>
<evidence type="ECO:0000313" key="2">
    <source>
        <dbReference type="EMBL" id="KAD2158588.1"/>
    </source>
</evidence>
<dbReference type="EMBL" id="SZYD01000131">
    <property type="protein sequence ID" value="KAD2158588.1"/>
    <property type="molecule type" value="Genomic_DNA"/>
</dbReference>
<protein>
    <submittedName>
        <fullName evidence="2">Uncharacterized protein</fullName>
    </submittedName>
</protein>
<name>A0A5N6LKN5_9ASTR</name>
<dbReference type="OrthoDB" id="1862509at2759"/>
<gene>
    <name evidence="3" type="ORF">E3N88_41716</name>
    <name evidence="2" type="ORF">E3N88_41718</name>
</gene>
<reference evidence="2 4" key="1">
    <citation type="submission" date="2019-05" db="EMBL/GenBank/DDBJ databases">
        <title>Mikania micrantha, genome provides insights into the molecular mechanism of rapid growth.</title>
        <authorList>
            <person name="Liu B."/>
        </authorList>
    </citation>
    <scope>NUCLEOTIDE SEQUENCE [LARGE SCALE GENOMIC DNA]</scope>
    <source>
        <strain evidence="2">NLD-2019</strain>
        <tissue evidence="2">Leaf</tissue>
    </source>
</reference>
<proteinExistence type="predicted"/>
<evidence type="ECO:0000313" key="3">
    <source>
        <dbReference type="EMBL" id="KAD2158595.1"/>
    </source>
</evidence>
<keyword evidence="4" id="KW-1185">Reference proteome</keyword>
<evidence type="ECO:0000256" key="1">
    <source>
        <dbReference type="SAM" id="MobiDB-lite"/>
    </source>
</evidence>
<comment type="caution">
    <text evidence="2">The sequence shown here is derived from an EMBL/GenBank/DDBJ whole genome shotgun (WGS) entry which is preliminary data.</text>
</comment>
<accession>A0A5N6LKN5</accession>